<dbReference type="Pfam" id="PF03140">
    <property type="entry name" value="DUF247"/>
    <property type="match status" value="1"/>
</dbReference>
<dbReference type="EMBL" id="QGNW01000232">
    <property type="protein sequence ID" value="RVW83121.1"/>
    <property type="molecule type" value="Genomic_DNA"/>
</dbReference>
<comment type="caution">
    <text evidence="2">The sequence shown here is derived from an EMBL/GenBank/DDBJ whole genome shotgun (WGS) entry which is preliminary data.</text>
</comment>
<name>A0A438HF74_VITVI</name>
<organism evidence="2 3">
    <name type="scientific">Vitis vinifera</name>
    <name type="common">Grape</name>
    <dbReference type="NCBI Taxonomy" id="29760"/>
    <lineage>
        <taxon>Eukaryota</taxon>
        <taxon>Viridiplantae</taxon>
        <taxon>Streptophyta</taxon>
        <taxon>Embryophyta</taxon>
        <taxon>Tracheophyta</taxon>
        <taxon>Spermatophyta</taxon>
        <taxon>Magnoliopsida</taxon>
        <taxon>eudicotyledons</taxon>
        <taxon>Gunneridae</taxon>
        <taxon>Pentapetalae</taxon>
        <taxon>rosids</taxon>
        <taxon>Vitales</taxon>
        <taxon>Vitaceae</taxon>
        <taxon>Viteae</taxon>
        <taxon>Vitis</taxon>
    </lineage>
</organism>
<dbReference type="Proteomes" id="UP000288805">
    <property type="component" value="Unassembled WGS sequence"/>
</dbReference>
<dbReference type="InterPro" id="IPR004158">
    <property type="entry name" value="DUF247_pln"/>
</dbReference>
<feature type="region of interest" description="Disordered" evidence="1">
    <location>
        <begin position="1"/>
        <end position="26"/>
    </location>
</feature>
<dbReference type="PANTHER" id="PTHR31549:SF191">
    <property type="entry name" value="DUF247 DOMAIN PROTEIN"/>
    <property type="match status" value="1"/>
</dbReference>
<evidence type="ECO:0000313" key="3">
    <source>
        <dbReference type="Proteomes" id="UP000288805"/>
    </source>
</evidence>
<gene>
    <name evidence="2" type="ORF">CK203_040732</name>
</gene>
<accession>A0A438HF74</accession>
<sequence length="115" mass="13097">MEEQQERRNVGEKEGGQQSGPKPREHRIDIVEISPGNPNIEAVRKCCDCSSTSKYDDEALAWMMPLDGCFLLQLIYNTEDDSTINLSNVLRCHQIYFVGLDLFLLENQLPFESSS</sequence>
<evidence type="ECO:0000256" key="1">
    <source>
        <dbReference type="SAM" id="MobiDB-lite"/>
    </source>
</evidence>
<proteinExistence type="predicted"/>
<dbReference type="AlphaFoldDB" id="A0A438HF74"/>
<feature type="compositionally biased region" description="Basic and acidic residues" evidence="1">
    <location>
        <begin position="1"/>
        <end position="15"/>
    </location>
</feature>
<evidence type="ECO:0000313" key="2">
    <source>
        <dbReference type="EMBL" id="RVW83121.1"/>
    </source>
</evidence>
<protein>
    <submittedName>
        <fullName evidence="2">Uncharacterized protein</fullName>
    </submittedName>
</protein>
<dbReference type="PANTHER" id="PTHR31549">
    <property type="entry name" value="PROTEIN, PUTATIVE (DUF247)-RELATED-RELATED"/>
    <property type="match status" value="1"/>
</dbReference>
<reference evidence="2 3" key="1">
    <citation type="journal article" date="2018" name="PLoS Genet.">
        <title>Population sequencing reveals clonal diversity and ancestral inbreeding in the grapevine cultivar Chardonnay.</title>
        <authorList>
            <person name="Roach M.J."/>
            <person name="Johnson D.L."/>
            <person name="Bohlmann J."/>
            <person name="van Vuuren H.J."/>
            <person name="Jones S.J."/>
            <person name="Pretorius I.S."/>
            <person name="Schmidt S.A."/>
            <person name="Borneman A.R."/>
        </authorList>
    </citation>
    <scope>NUCLEOTIDE SEQUENCE [LARGE SCALE GENOMIC DNA]</scope>
    <source>
        <strain evidence="3">cv. Chardonnay</strain>
        <tissue evidence="2">Leaf</tissue>
    </source>
</reference>